<gene>
    <name evidence="3" type="ORF">HBN54_000462</name>
</gene>
<evidence type="ECO:0000256" key="1">
    <source>
        <dbReference type="SAM" id="MobiDB-lite"/>
    </source>
</evidence>
<name>A0ABX1HCB2_9BACT</name>
<dbReference type="RefSeq" id="WP_168671518.1">
    <property type="nucleotide sequence ID" value="NZ_JAAVTK010000001.1"/>
</dbReference>
<protein>
    <recommendedName>
        <fullName evidence="5">Curlin-associated protein</fullName>
    </recommendedName>
</protein>
<evidence type="ECO:0000313" key="3">
    <source>
        <dbReference type="EMBL" id="NKI87883.1"/>
    </source>
</evidence>
<dbReference type="EMBL" id="JAAVTK010000001">
    <property type="protein sequence ID" value="NKI87883.1"/>
    <property type="molecule type" value="Genomic_DNA"/>
</dbReference>
<feature type="chain" id="PRO_5047504915" description="Curlin-associated protein" evidence="2">
    <location>
        <begin position="20"/>
        <end position="332"/>
    </location>
</feature>
<evidence type="ECO:0000313" key="4">
    <source>
        <dbReference type="Proteomes" id="UP000717634"/>
    </source>
</evidence>
<keyword evidence="2" id="KW-0732">Signal</keyword>
<organism evidence="3 4">
    <name type="scientific">Hymenobacter artigasi</name>
    <dbReference type="NCBI Taxonomy" id="2719616"/>
    <lineage>
        <taxon>Bacteria</taxon>
        <taxon>Pseudomonadati</taxon>
        <taxon>Bacteroidota</taxon>
        <taxon>Cytophagia</taxon>
        <taxon>Cytophagales</taxon>
        <taxon>Hymenobacteraceae</taxon>
        <taxon>Hymenobacter</taxon>
    </lineage>
</organism>
<feature type="region of interest" description="Disordered" evidence="1">
    <location>
        <begin position="164"/>
        <end position="194"/>
    </location>
</feature>
<evidence type="ECO:0008006" key="5">
    <source>
        <dbReference type="Google" id="ProtNLM"/>
    </source>
</evidence>
<proteinExistence type="predicted"/>
<keyword evidence="4" id="KW-1185">Reference proteome</keyword>
<accession>A0ABX1HCB2</accession>
<sequence>MKTLSIFAAAMVVAVAANAQAPTNTFTRTPRTVVSPLTPNGPNSLGAGAAAGGFNTAYGAYSQDSYIQQTGSNNYSNVDQTDNRTGTLAAGSGSTAALTQSGDRNNAYQVQTLNGTSNVAGGRSFMGSTQAGTLSTSTQTQTNGYRNAAVVDQGVGSANNAATQTQSGFDNGARINQTRFTGYPTGSTGNRATQTQSGNLHAAQIDQQGRDSHAAQTQSGYYNDAYIGQGSDGMRNTALQVQTGQLNNARIRQSVGTAMGAANDNYAKQTQSGYGDQADIEQKSSGNYAEQVQSGPGSFYQNNNSDILQERVSSAAYTTQSGNLNTAVVHQH</sequence>
<feature type="region of interest" description="Disordered" evidence="1">
    <location>
        <begin position="268"/>
        <end position="303"/>
    </location>
</feature>
<reference evidence="3 4" key="1">
    <citation type="submission" date="2020-03" db="EMBL/GenBank/DDBJ databases">
        <title>Genomic Encyclopedia of Type Strains, Phase IV (KMG-V): Genome sequencing to study the core and pangenomes of soil and plant-associated prokaryotes.</title>
        <authorList>
            <person name="Whitman W."/>
        </authorList>
    </citation>
    <scope>NUCLEOTIDE SEQUENCE [LARGE SCALE GENOMIC DNA]</scope>
    <source>
        <strain evidence="3 4">1B</strain>
    </source>
</reference>
<dbReference type="Proteomes" id="UP000717634">
    <property type="component" value="Unassembled WGS sequence"/>
</dbReference>
<feature type="compositionally biased region" description="Polar residues" evidence="1">
    <location>
        <begin position="283"/>
        <end position="303"/>
    </location>
</feature>
<evidence type="ECO:0000256" key="2">
    <source>
        <dbReference type="SAM" id="SignalP"/>
    </source>
</evidence>
<feature type="signal peptide" evidence="2">
    <location>
        <begin position="1"/>
        <end position="19"/>
    </location>
</feature>
<comment type="caution">
    <text evidence="3">The sequence shown here is derived from an EMBL/GenBank/DDBJ whole genome shotgun (WGS) entry which is preliminary data.</text>
</comment>